<dbReference type="Proteomes" id="UP000031443">
    <property type="component" value="Unassembled WGS sequence"/>
</dbReference>
<evidence type="ECO:0000256" key="1">
    <source>
        <dbReference type="SAM" id="MobiDB-lite"/>
    </source>
</evidence>
<feature type="compositionally biased region" description="Polar residues" evidence="1">
    <location>
        <begin position="633"/>
        <end position="642"/>
    </location>
</feature>
<feature type="compositionally biased region" description="Polar residues" evidence="1">
    <location>
        <begin position="517"/>
        <end position="540"/>
    </location>
</feature>
<protein>
    <submittedName>
        <fullName evidence="2">Uncharacterized protein</fullName>
    </submittedName>
</protein>
<reference evidence="3" key="1">
    <citation type="journal article" date="2013" name="Nat. Genet.">
        <title>The draft genomes of soft-shell turtle and green sea turtle yield insights into the development and evolution of the turtle-specific body plan.</title>
        <authorList>
            <person name="Wang Z."/>
            <person name="Pascual-Anaya J."/>
            <person name="Zadissa A."/>
            <person name="Li W."/>
            <person name="Niimura Y."/>
            <person name="Huang Z."/>
            <person name="Li C."/>
            <person name="White S."/>
            <person name="Xiong Z."/>
            <person name="Fang D."/>
            <person name="Wang B."/>
            <person name="Ming Y."/>
            <person name="Chen Y."/>
            <person name="Zheng Y."/>
            <person name="Kuraku S."/>
            <person name="Pignatelli M."/>
            <person name="Herrero J."/>
            <person name="Beal K."/>
            <person name="Nozawa M."/>
            <person name="Li Q."/>
            <person name="Wang J."/>
            <person name="Zhang H."/>
            <person name="Yu L."/>
            <person name="Shigenobu S."/>
            <person name="Wang J."/>
            <person name="Liu J."/>
            <person name="Flicek P."/>
            <person name="Searle S."/>
            <person name="Wang J."/>
            <person name="Kuratani S."/>
            <person name="Yin Y."/>
            <person name="Aken B."/>
            <person name="Zhang G."/>
            <person name="Irie N."/>
        </authorList>
    </citation>
    <scope>NUCLEOTIDE SEQUENCE [LARGE SCALE GENOMIC DNA]</scope>
</reference>
<feature type="compositionally biased region" description="Basic and acidic residues" evidence="1">
    <location>
        <begin position="543"/>
        <end position="560"/>
    </location>
</feature>
<feature type="compositionally biased region" description="Polar residues" evidence="1">
    <location>
        <begin position="135"/>
        <end position="144"/>
    </location>
</feature>
<evidence type="ECO:0000313" key="2">
    <source>
        <dbReference type="EMBL" id="EMP29048.1"/>
    </source>
</evidence>
<organism evidence="2 3">
    <name type="scientific">Chelonia mydas</name>
    <name type="common">Green sea-turtle</name>
    <name type="synonym">Chelonia agassizi</name>
    <dbReference type="NCBI Taxonomy" id="8469"/>
    <lineage>
        <taxon>Eukaryota</taxon>
        <taxon>Metazoa</taxon>
        <taxon>Chordata</taxon>
        <taxon>Craniata</taxon>
        <taxon>Vertebrata</taxon>
        <taxon>Euteleostomi</taxon>
        <taxon>Archelosauria</taxon>
        <taxon>Testudinata</taxon>
        <taxon>Testudines</taxon>
        <taxon>Cryptodira</taxon>
        <taxon>Durocryptodira</taxon>
        <taxon>Americhelydia</taxon>
        <taxon>Chelonioidea</taxon>
        <taxon>Cheloniidae</taxon>
        <taxon>Chelonia</taxon>
    </lineage>
</organism>
<feature type="compositionally biased region" description="Polar residues" evidence="1">
    <location>
        <begin position="89"/>
        <end position="116"/>
    </location>
</feature>
<accession>M7BA56</accession>
<name>M7BA56_CHEMY</name>
<evidence type="ECO:0000313" key="3">
    <source>
        <dbReference type="Proteomes" id="UP000031443"/>
    </source>
</evidence>
<keyword evidence="3" id="KW-1185">Reference proteome</keyword>
<dbReference type="EMBL" id="KB559457">
    <property type="protein sequence ID" value="EMP29048.1"/>
    <property type="molecule type" value="Genomic_DNA"/>
</dbReference>
<sequence length="670" mass="73045">MGCKLSKKKGFCRICKKHKDQKAEGAAEISETHAIAHTSQEASECTKSQPLTGTRKDTEQATVEAQPMRYHRVPAAPSSQETPEDTKETPSVLQTVQGCEAQTTEQSTGKPSQDTDAQPAAEMEQEIEEAEPNAKITQDRQPVAQTPKDNEESQHAAEIPEEDTEASKTLLDAEIEQDPEVQTIKQDWQLVSGITEDYTGDRPALEAMQEAGKMETTVQTTTEIVEVQPTAENMQETHQYTGETQATLQTAQERKVQPMSETEQQTAAQITERAQAVTQDALNIGEGEPTTQSMQEIPQHPPEAQSALKRLQGAEMQTSVQAMEDIGETQPALETAILLLVESEQEAGETESAGVRTEVTESRAHSVTQDRELAAQSLQGIVASLSAACTTEVTKEAEPALQTAQEGKPQTTACMARESWTVQGAAEAYPAAEIKEETGAQLVAQGLLETQPSIQSIEAPQGTNKNMQIMEDLSMGPAEPKASQESPLEPVTVPIKLTIEKTQRTAQVTREMETLHPAQTTEWKENLGQQNDLDSQSPSARTGYKERRGSSAIPKEKDQAPELEATEVAKPEEQQQQELPASHIPESQVEKCQHLDRSLLQACKSKWEEEAENAEAPMPLETQGSEDEMALASDSTTNSGTAPASEEPRGTEVTDSMSEPYSLCRRTCCT</sequence>
<proteinExistence type="predicted"/>
<feature type="compositionally biased region" description="Basic and acidic residues" evidence="1">
    <location>
        <begin position="358"/>
        <end position="368"/>
    </location>
</feature>
<gene>
    <name evidence="2" type="ORF">UY3_13879</name>
</gene>
<feature type="region of interest" description="Disordered" evidence="1">
    <location>
        <begin position="25"/>
        <end position="184"/>
    </location>
</feature>
<feature type="region of interest" description="Disordered" evidence="1">
    <location>
        <begin position="606"/>
        <end position="660"/>
    </location>
</feature>
<feature type="region of interest" description="Disordered" evidence="1">
    <location>
        <begin position="515"/>
        <end position="593"/>
    </location>
</feature>
<dbReference type="AlphaFoldDB" id="M7BA56"/>
<feature type="compositionally biased region" description="Polar residues" evidence="1">
    <location>
        <begin position="37"/>
        <end position="52"/>
    </location>
</feature>
<feature type="region of interest" description="Disordered" evidence="1">
    <location>
        <begin position="347"/>
        <end position="368"/>
    </location>
</feature>